<organism evidence="5 6">
    <name type="scientific">Pleionea litopenaei</name>
    <dbReference type="NCBI Taxonomy" id="3070815"/>
    <lineage>
        <taxon>Bacteria</taxon>
        <taxon>Pseudomonadati</taxon>
        <taxon>Pseudomonadota</taxon>
        <taxon>Gammaproteobacteria</taxon>
        <taxon>Oceanospirillales</taxon>
        <taxon>Pleioneaceae</taxon>
        <taxon>Pleionea</taxon>
    </lineage>
</organism>
<protein>
    <submittedName>
        <fullName evidence="5">Zn(2+)-responsive transcriptional regulator</fullName>
    </submittedName>
</protein>
<dbReference type="SUPFAM" id="SSF46955">
    <property type="entry name" value="Putative DNA-binding domain"/>
    <property type="match status" value="1"/>
</dbReference>
<keyword evidence="3" id="KW-0804">Transcription</keyword>
<dbReference type="Pfam" id="PF00376">
    <property type="entry name" value="MerR"/>
    <property type="match status" value="1"/>
</dbReference>
<evidence type="ECO:0000256" key="2">
    <source>
        <dbReference type="ARBA" id="ARBA00023125"/>
    </source>
</evidence>
<dbReference type="PRINTS" id="PR00040">
    <property type="entry name" value="HTHMERR"/>
</dbReference>
<evidence type="ECO:0000256" key="3">
    <source>
        <dbReference type="ARBA" id="ARBA00023163"/>
    </source>
</evidence>
<dbReference type="InterPro" id="IPR009061">
    <property type="entry name" value="DNA-bd_dom_put_sf"/>
</dbReference>
<accession>A0AA51RRQ0</accession>
<evidence type="ECO:0000313" key="5">
    <source>
        <dbReference type="EMBL" id="WMS86279.1"/>
    </source>
</evidence>
<dbReference type="EMBL" id="CP133548">
    <property type="protein sequence ID" value="WMS86279.1"/>
    <property type="molecule type" value="Genomic_DNA"/>
</dbReference>
<name>A0AA51RRQ0_9GAMM</name>
<evidence type="ECO:0000259" key="4">
    <source>
        <dbReference type="PROSITE" id="PS50937"/>
    </source>
</evidence>
<dbReference type="Proteomes" id="UP001239782">
    <property type="component" value="Chromosome"/>
</dbReference>
<dbReference type="Gene3D" id="1.10.1660.10">
    <property type="match status" value="1"/>
</dbReference>
<evidence type="ECO:0000313" key="6">
    <source>
        <dbReference type="Proteomes" id="UP001239782"/>
    </source>
</evidence>
<dbReference type="InterPro" id="IPR000551">
    <property type="entry name" value="MerR-type_HTH_dom"/>
</dbReference>
<dbReference type="AlphaFoldDB" id="A0AA51RRQ0"/>
<sequence>MFRIKQAATLSGFSVDTLRFYDKQELASPSMRSASGYRLYNEDDIDRLRFIRHAKDIGFNLDSVRELLAIRLHKDQSSCEDVKSLTAEKLSEIDDKIRELQQMRAAVKRLHDNCCGGAESAEQCTILQALDSVRGV</sequence>
<dbReference type="Pfam" id="PF09278">
    <property type="entry name" value="MerR-DNA-bind"/>
    <property type="match status" value="1"/>
</dbReference>
<reference evidence="5 6" key="1">
    <citation type="submission" date="2023-08" db="EMBL/GenBank/DDBJ databases">
        <title>Pleionea litopenaei sp. nov., isolated from stomach of juvenile Litopenaeus vannamei.</title>
        <authorList>
            <person name="Rho A.M."/>
            <person name="Hwang C.Y."/>
        </authorList>
    </citation>
    <scope>NUCLEOTIDE SEQUENCE [LARGE SCALE GENOMIC DNA]</scope>
    <source>
        <strain evidence="5 6">HL-JVS1</strain>
    </source>
</reference>
<keyword evidence="6" id="KW-1185">Reference proteome</keyword>
<dbReference type="NCBIfam" id="NF007069">
    <property type="entry name" value="PRK09514.1"/>
    <property type="match status" value="1"/>
</dbReference>
<dbReference type="CDD" id="cd04770">
    <property type="entry name" value="HTH_HMRTR"/>
    <property type="match status" value="1"/>
</dbReference>
<feature type="domain" description="HTH merR-type" evidence="4">
    <location>
        <begin position="1"/>
        <end position="70"/>
    </location>
</feature>
<dbReference type="KEGG" id="plei:Q9312_13730"/>
<keyword evidence="2" id="KW-0238">DNA-binding</keyword>
<dbReference type="SMART" id="SM00422">
    <property type="entry name" value="HTH_MERR"/>
    <property type="match status" value="1"/>
</dbReference>
<keyword evidence="1" id="KW-0805">Transcription regulation</keyword>
<dbReference type="GO" id="GO:0003677">
    <property type="term" value="F:DNA binding"/>
    <property type="evidence" value="ECO:0007669"/>
    <property type="project" value="UniProtKB-KW"/>
</dbReference>
<dbReference type="GO" id="GO:0003700">
    <property type="term" value="F:DNA-binding transcription factor activity"/>
    <property type="evidence" value="ECO:0007669"/>
    <property type="project" value="InterPro"/>
</dbReference>
<proteinExistence type="predicted"/>
<dbReference type="InterPro" id="IPR015358">
    <property type="entry name" value="Tscrpt_reg_MerR_DNA-bd"/>
</dbReference>
<dbReference type="InterPro" id="IPR047057">
    <property type="entry name" value="MerR_fam"/>
</dbReference>
<dbReference type="PANTHER" id="PTHR30204">
    <property type="entry name" value="REDOX-CYCLING DRUG-SENSING TRANSCRIPTIONAL ACTIVATOR SOXR"/>
    <property type="match status" value="1"/>
</dbReference>
<evidence type="ECO:0000256" key="1">
    <source>
        <dbReference type="ARBA" id="ARBA00023015"/>
    </source>
</evidence>
<dbReference type="PANTHER" id="PTHR30204:SF92">
    <property type="entry name" value="HTH-TYPE TRANSCRIPTIONAL REGULATOR ZNTR"/>
    <property type="match status" value="1"/>
</dbReference>
<dbReference type="RefSeq" id="WP_309201431.1">
    <property type="nucleotide sequence ID" value="NZ_CP133548.1"/>
</dbReference>
<gene>
    <name evidence="5" type="primary">zntR</name>
    <name evidence="5" type="ORF">Q9312_13730</name>
</gene>
<dbReference type="PROSITE" id="PS50937">
    <property type="entry name" value="HTH_MERR_2"/>
    <property type="match status" value="1"/>
</dbReference>